<evidence type="ECO:0000259" key="2">
    <source>
        <dbReference type="PROSITE" id="PS51831"/>
    </source>
</evidence>
<feature type="transmembrane region" description="Helical" evidence="1">
    <location>
        <begin position="114"/>
        <end position="134"/>
    </location>
</feature>
<dbReference type="RefSeq" id="WP_166149200.1">
    <property type="nucleotide sequence ID" value="NZ_JAAOIW010000003.1"/>
</dbReference>
<evidence type="ECO:0000313" key="4">
    <source>
        <dbReference type="EMBL" id="NHN30324.1"/>
    </source>
</evidence>
<gene>
    <name evidence="4" type="ORF">G9U52_10810</name>
</gene>
<feature type="transmembrane region" description="Helical" evidence="1">
    <location>
        <begin position="49"/>
        <end position="68"/>
    </location>
</feature>
<keyword evidence="1" id="KW-1133">Transmembrane helix</keyword>
<dbReference type="InterPro" id="IPR006674">
    <property type="entry name" value="HD_domain"/>
</dbReference>
<evidence type="ECO:0000313" key="5">
    <source>
        <dbReference type="Proteomes" id="UP001165962"/>
    </source>
</evidence>
<feature type="domain" description="HD" evidence="2">
    <location>
        <begin position="169"/>
        <end position="293"/>
    </location>
</feature>
<dbReference type="InterPro" id="IPR037522">
    <property type="entry name" value="HD_GYP_dom"/>
</dbReference>
<protein>
    <submittedName>
        <fullName evidence="4">HD-GYP domain-containing protein</fullName>
    </submittedName>
</protein>
<feature type="domain" description="HD-GYP" evidence="3">
    <location>
        <begin position="147"/>
        <end position="344"/>
    </location>
</feature>
<keyword evidence="5" id="KW-1185">Reference proteome</keyword>
<dbReference type="InterPro" id="IPR003607">
    <property type="entry name" value="HD/PDEase_dom"/>
</dbReference>
<dbReference type="InterPro" id="IPR006675">
    <property type="entry name" value="HDIG_dom"/>
</dbReference>
<dbReference type="PROSITE" id="PS51832">
    <property type="entry name" value="HD_GYP"/>
    <property type="match status" value="1"/>
</dbReference>
<dbReference type="Proteomes" id="UP001165962">
    <property type="component" value="Unassembled WGS sequence"/>
</dbReference>
<sequence>MKNHLDLHKLAANRNCIHQHDEAEFEVSDLILKGNDHFCPVSIGKWGTVSLWVLMVVAIITAVWVNLYHSSPLLLGLYAIPVIIFTLYVANGYLVVTFAAAVMAIWLYFSEPGLVSILATAALLLISMLIRRVTVISQRNFRQKLEFEELFMNTILSFSKSIDARDPYTAFHSKNVADYAKKIATEMGLSKQDIEAVHLAGLIHDIGKIGTPENILQKESRLTEEEYDIMKRHAEDGYQIIKDIKKLQDIGATAMVRYHHERMDGKGYPQGLKGDEIPLGAKILAASDAFDAMTTNRSYRQKLSMETAAEELRRHSGTQFDPLVAEAFIKVLTEAQLIPAEEKEALGLNAVLQKA</sequence>
<dbReference type="PANTHER" id="PTHR43155">
    <property type="entry name" value="CYCLIC DI-GMP PHOSPHODIESTERASE PA4108-RELATED"/>
    <property type="match status" value="1"/>
</dbReference>
<dbReference type="NCBIfam" id="TIGR00277">
    <property type="entry name" value="HDIG"/>
    <property type="match status" value="1"/>
</dbReference>
<dbReference type="CDD" id="cd00077">
    <property type="entry name" value="HDc"/>
    <property type="match status" value="1"/>
</dbReference>
<keyword evidence="1" id="KW-0472">Membrane</keyword>
<organism evidence="4 5">
    <name type="scientific">Paenibacillus agricola</name>
    <dbReference type="NCBI Taxonomy" id="2716264"/>
    <lineage>
        <taxon>Bacteria</taxon>
        <taxon>Bacillati</taxon>
        <taxon>Bacillota</taxon>
        <taxon>Bacilli</taxon>
        <taxon>Bacillales</taxon>
        <taxon>Paenibacillaceae</taxon>
        <taxon>Paenibacillus</taxon>
    </lineage>
</organism>
<dbReference type="EMBL" id="JAAOIW010000003">
    <property type="protein sequence ID" value="NHN30324.1"/>
    <property type="molecule type" value="Genomic_DNA"/>
</dbReference>
<comment type="caution">
    <text evidence="4">The sequence shown here is derived from an EMBL/GenBank/DDBJ whole genome shotgun (WGS) entry which is preliminary data.</text>
</comment>
<reference evidence="4" key="1">
    <citation type="submission" date="2020-03" db="EMBL/GenBank/DDBJ databases">
        <title>Draft sequencing of Paenibacilllus sp. S3N08.</title>
        <authorList>
            <person name="Kim D.-U."/>
        </authorList>
    </citation>
    <scope>NUCLEOTIDE SEQUENCE</scope>
    <source>
        <strain evidence="4">S3N08</strain>
    </source>
</reference>
<evidence type="ECO:0000259" key="3">
    <source>
        <dbReference type="PROSITE" id="PS51832"/>
    </source>
</evidence>
<accession>A0ABX0J891</accession>
<name>A0ABX0J891_9BACL</name>
<dbReference type="PROSITE" id="PS51831">
    <property type="entry name" value="HD"/>
    <property type="match status" value="1"/>
</dbReference>
<dbReference type="SMART" id="SM00471">
    <property type="entry name" value="HDc"/>
    <property type="match status" value="1"/>
</dbReference>
<keyword evidence="1" id="KW-0812">Transmembrane</keyword>
<feature type="transmembrane region" description="Helical" evidence="1">
    <location>
        <begin position="75"/>
        <end position="108"/>
    </location>
</feature>
<proteinExistence type="predicted"/>
<dbReference type="Pfam" id="PF13487">
    <property type="entry name" value="HD_5"/>
    <property type="match status" value="1"/>
</dbReference>
<dbReference type="Gene3D" id="1.10.3210.10">
    <property type="entry name" value="Hypothetical protein af1432"/>
    <property type="match status" value="1"/>
</dbReference>
<dbReference type="SUPFAM" id="SSF109604">
    <property type="entry name" value="HD-domain/PDEase-like"/>
    <property type="match status" value="1"/>
</dbReference>
<evidence type="ECO:0000256" key="1">
    <source>
        <dbReference type="SAM" id="Phobius"/>
    </source>
</evidence>